<evidence type="ECO:0000256" key="6">
    <source>
        <dbReference type="ARBA" id="ARBA00023306"/>
    </source>
</evidence>
<sequence>MANQLHLTTQDYNLRHVIPLEKLDAESLFYWHWVCSKCKPSEESNHGMDTSEQAVGQDHLDSLLPSLTEYCAYVEQAFEKIDRERSERHNDDLFQLESAFVLKKLIELFKYTDFADAHGKKSLHSLCHKLFSNSNYVIIYSSLIDTYQLLHPNLQTRTNNLIELISDLKDKNSVMSEQPCEQSSHHTSNHQSNNTTLSPQEIQFKISELKFKRFSLKDDFDKLYNEFKNVSKTVDMNRLNEIRTEIKEVEDELADLQTQLMDGPAKSTSNREQEVNADESAKQDDPVELDYHCLHIAICVLEDKALKGLSAQIRCLTDSLIVPNISSVNEELRLLSVCALGLVCILKVDMARKYVPLFLEVMQRDKKEIVIEAFKAVINCIMAFSVKNLVSSDDDDVSVEVTGRIMSVMTGLLDHEESEVYTLAVDGFCKLYMTGHILSAKLFSKLLIMYYSPLSENDVNLKSFLSAFLPQFSFLRANNQLCVEESFMITLKCLINAPADSCLSSIDLIKVMETLFNLINPKNLIHKNHYFDNQKSSHYNQNTDFHTQHLEIFFLCALRIFTKIFHMKKKIMLGAHGLCVILPELLLKSLFFKSYIK</sequence>
<dbReference type="OrthoDB" id="27187at2759"/>
<organism evidence="9 10">
    <name type="scientific">Brachionus plicatilis</name>
    <name type="common">Marine rotifer</name>
    <name type="synonym">Brachionus muelleri</name>
    <dbReference type="NCBI Taxonomy" id="10195"/>
    <lineage>
        <taxon>Eukaryota</taxon>
        <taxon>Metazoa</taxon>
        <taxon>Spiralia</taxon>
        <taxon>Gnathifera</taxon>
        <taxon>Rotifera</taxon>
        <taxon>Eurotatoria</taxon>
        <taxon>Monogononta</taxon>
        <taxon>Pseudotrocha</taxon>
        <taxon>Ploima</taxon>
        <taxon>Brachionidae</taxon>
        <taxon>Brachionus</taxon>
    </lineage>
</organism>
<gene>
    <name evidence="9" type="ORF">BpHYR1_039621</name>
</gene>
<comment type="caution">
    <text evidence="9">The sequence shown here is derived from an EMBL/GenBank/DDBJ whole genome shotgun (WGS) entry which is preliminary data.</text>
</comment>
<proteinExistence type="predicted"/>
<keyword evidence="2" id="KW-0158">Chromosome</keyword>
<feature type="region of interest" description="Disordered" evidence="7">
    <location>
        <begin position="175"/>
        <end position="197"/>
    </location>
</feature>
<evidence type="ECO:0000313" key="10">
    <source>
        <dbReference type="Proteomes" id="UP000276133"/>
    </source>
</evidence>
<evidence type="ECO:0000256" key="3">
    <source>
        <dbReference type="ARBA" id="ARBA00022618"/>
    </source>
</evidence>
<keyword evidence="6" id="KW-0131">Cell cycle</keyword>
<dbReference type="InterPro" id="IPR016024">
    <property type="entry name" value="ARM-type_fold"/>
</dbReference>
<keyword evidence="5" id="KW-0226">DNA condensation</keyword>
<dbReference type="Proteomes" id="UP000276133">
    <property type="component" value="Unassembled WGS sequence"/>
</dbReference>
<evidence type="ECO:0000256" key="4">
    <source>
        <dbReference type="ARBA" id="ARBA00022776"/>
    </source>
</evidence>
<dbReference type="InterPro" id="IPR025977">
    <property type="entry name" value="Cnd3_C"/>
</dbReference>
<keyword evidence="3" id="KW-0132">Cell division</keyword>
<evidence type="ECO:0000256" key="1">
    <source>
        <dbReference type="ARBA" id="ARBA00004286"/>
    </source>
</evidence>
<feature type="region of interest" description="Disordered" evidence="7">
    <location>
        <begin position="262"/>
        <end position="283"/>
    </location>
</feature>
<dbReference type="GO" id="GO:0000793">
    <property type="term" value="C:condensed chromosome"/>
    <property type="evidence" value="ECO:0007669"/>
    <property type="project" value="TreeGrafter"/>
</dbReference>
<dbReference type="PANTHER" id="PTHR14418">
    <property type="entry name" value="CONDENSIN COMPLEX SUBUNIT 3-RELATED"/>
    <property type="match status" value="1"/>
</dbReference>
<dbReference type="GO" id="GO:0007076">
    <property type="term" value="P:mitotic chromosome condensation"/>
    <property type="evidence" value="ECO:0007669"/>
    <property type="project" value="InterPro"/>
</dbReference>
<dbReference type="GO" id="GO:0051301">
    <property type="term" value="P:cell division"/>
    <property type="evidence" value="ECO:0007669"/>
    <property type="project" value="UniProtKB-KW"/>
</dbReference>
<keyword evidence="4" id="KW-0498">Mitosis</keyword>
<keyword evidence="10" id="KW-1185">Reference proteome</keyword>
<dbReference type="InterPro" id="IPR027165">
    <property type="entry name" value="CND3"/>
</dbReference>
<dbReference type="GO" id="GO:0000796">
    <property type="term" value="C:condensin complex"/>
    <property type="evidence" value="ECO:0007669"/>
    <property type="project" value="InterPro"/>
</dbReference>
<evidence type="ECO:0000256" key="7">
    <source>
        <dbReference type="SAM" id="MobiDB-lite"/>
    </source>
</evidence>
<dbReference type="GO" id="GO:0005737">
    <property type="term" value="C:cytoplasm"/>
    <property type="evidence" value="ECO:0007669"/>
    <property type="project" value="TreeGrafter"/>
</dbReference>
<evidence type="ECO:0000313" key="9">
    <source>
        <dbReference type="EMBL" id="RNA41325.1"/>
    </source>
</evidence>
<dbReference type="PANTHER" id="PTHR14418:SF5">
    <property type="entry name" value="CONDENSIN COMPLEX SUBUNIT 3"/>
    <property type="match status" value="1"/>
</dbReference>
<name>A0A3M7T055_BRAPC</name>
<comment type="subcellular location">
    <subcellularLocation>
        <location evidence="1">Chromosome</location>
    </subcellularLocation>
</comment>
<reference evidence="9 10" key="1">
    <citation type="journal article" date="2018" name="Sci. Rep.">
        <title>Genomic signatures of local adaptation to the degree of environmental predictability in rotifers.</title>
        <authorList>
            <person name="Franch-Gras L."/>
            <person name="Hahn C."/>
            <person name="Garcia-Roger E.M."/>
            <person name="Carmona M.J."/>
            <person name="Serra M."/>
            <person name="Gomez A."/>
        </authorList>
    </citation>
    <scope>NUCLEOTIDE SEQUENCE [LARGE SCALE GENOMIC DNA]</scope>
    <source>
        <strain evidence="9">HYR1</strain>
    </source>
</reference>
<feature type="domain" description="Nuclear condensin complex subunit 3 C-terminal" evidence="8">
    <location>
        <begin position="292"/>
        <end position="545"/>
    </location>
</feature>
<accession>A0A3M7T055</accession>
<evidence type="ECO:0000256" key="5">
    <source>
        <dbReference type="ARBA" id="ARBA00023067"/>
    </source>
</evidence>
<feature type="compositionally biased region" description="Low complexity" evidence="7">
    <location>
        <begin position="185"/>
        <end position="196"/>
    </location>
</feature>
<dbReference type="Pfam" id="PF12719">
    <property type="entry name" value="Cnd3"/>
    <property type="match status" value="1"/>
</dbReference>
<evidence type="ECO:0000256" key="2">
    <source>
        <dbReference type="ARBA" id="ARBA00022454"/>
    </source>
</evidence>
<dbReference type="AlphaFoldDB" id="A0A3M7T055"/>
<feature type="compositionally biased region" description="Basic and acidic residues" evidence="7">
    <location>
        <begin position="269"/>
        <end position="283"/>
    </location>
</feature>
<evidence type="ECO:0000259" key="8">
    <source>
        <dbReference type="Pfam" id="PF12719"/>
    </source>
</evidence>
<dbReference type="STRING" id="10195.A0A3M7T055"/>
<dbReference type="SUPFAM" id="SSF48371">
    <property type="entry name" value="ARM repeat"/>
    <property type="match status" value="1"/>
</dbReference>
<protein>
    <submittedName>
        <fullName evidence="9">Condensin complex subunit 3 isoform X2</fullName>
    </submittedName>
</protein>
<dbReference type="EMBL" id="REGN01000522">
    <property type="protein sequence ID" value="RNA41325.1"/>
    <property type="molecule type" value="Genomic_DNA"/>
</dbReference>